<dbReference type="PROSITE" id="PS51257">
    <property type="entry name" value="PROKAR_LIPOPROTEIN"/>
    <property type="match status" value="1"/>
</dbReference>
<dbReference type="GO" id="GO:0043448">
    <property type="term" value="P:alkane catabolic process"/>
    <property type="evidence" value="ECO:0007669"/>
    <property type="project" value="TreeGrafter"/>
</dbReference>
<feature type="compositionally biased region" description="Basic and acidic residues" evidence="1">
    <location>
        <begin position="120"/>
        <end position="129"/>
    </location>
</feature>
<proteinExistence type="predicted"/>
<gene>
    <name evidence="3" type="ORF">FHU36_000187</name>
</gene>
<dbReference type="PANTHER" id="PTHR39335:SF1">
    <property type="entry name" value="BLL4220 PROTEIN"/>
    <property type="match status" value="1"/>
</dbReference>
<name>A0A7X0BW32_9ACTN</name>
<feature type="region of interest" description="Disordered" evidence="1">
    <location>
        <begin position="25"/>
        <end position="75"/>
    </location>
</feature>
<dbReference type="RefSeq" id="WP_185081915.1">
    <property type="nucleotide sequence ID" value="NZ_JACHJB010000001.1"/>
</dbReference>
<evidence type="ECO:0000313" key="4">
    <source>
        <dbReference type="Proteomes" id="UP000583800"/>
    </source>
</evidence>
<dbReference type="InterPro" id="IPR005297">
    <property type="entry name" value="Lipoprotein_repeat"/>
</dbReference>
<comment type="caution">
    <text evidence="3">The sequence shown here is derived from an EMBL/GenBank/DDBJ whole genome shotgun (WGS) entry which is preliminary data.</text>
</comment>
<dbReference type="Proteomes" id="UP000583800">
    <property type="component" value="Unassembled WGS sequence"/>
</dbReference>
<evidence type="ECO:0000313" key="3">
    <source>
        <dbReference type="EMBL" id="MBB6343678.1"/>
    </source>
</evidence>
<feature type="signal peptide" evidence="2">
    <location>
        <begin position="1"/>
        <end position="22"/>
    </location>
</feature>
<accession>A0A7X0BW32</accession>
<sequence>MRTLPAPLIGTTIALFLLTACGGTGGGAEPASAPPAPASYSPASPGPDGSPPETGMSPDGSPGAATPVPDAPVGMAESGIGRILVDGEGRTLYLFEKDKNGKSSCDGACAKAWPPYLTEGKPKAEEGAKQDLLSTTKRDDGGTQVVYGDWPLYYYQGDEKAGDTSGHDIEEFGAEWYAVGPNGKKITG</sequence>
<dbReference type="Pfam" id="PF03640">
    <property type="entry name" value="Lipoprotein_15"/>
    <property type="match status" value="2"/>
</dbReference>
<dbReference type="PANTHER" id="PTHR39335">
    <property type="entry name" value="BLL4220 PROTEIN"/>
    <property type="match status" value="1"/>
</dbReference>
<keyword evidence="3" id="KW-0449">Lipoprotein</keyword>
<dbReference type="AlphaFoldDB" id="A0A7X0BW32"/>
<evidence type="ECO:0000256" key="1">
    <source>
        <dbReference type="SAM" id="MobiDB-lite"/>
    </source>
</evidence>
<dbReference type="EMBL" id="JACHJB010000001">
    <property type="protein sequence ID" value="MBB6343678.1"/>
    <property type="molecule type" value="Genomic_DNA"/>
</dbReference>
<evidence type="ECO:0000256" key="2">
    <source>
        <dbReference type="SAM" id="SignalP"/>
    </source>
</evidence>
<feature type="chain" id="PRO_5039304188" evidence="2">
    <location>
        <begin position="23"/>
        <end position="188"/>
    </location>
</feature>
<organism evidence="3 4">
    <name type="scientific">Nonomuraea muscovyensis</name>
    <dbReference type="NCBI Taxonomy" id="1124761"/>
    <lineage>
        <taxon>Bacteria</taxon>
        <taxon>Bacillati</taxon>
        <taxon>Actinomycetota</taxon>
        <taxon>Actinomycetes</taxon>
        <taxon>Streptosporangiales</taxon>
        <taxon>Streptosporangiaceae</taxon>
        <taxon>Nonomuraea</taxon>
    </lineage>
</organism>
<feature type="region of interest" description="Disordered" evidence="1">
    <location>
        <begin position="120"/>
        <end position="141"/>
    </location>
</feature>
<keyword evidence="2" id="KW-0732">Signal</keyword>
<protein>
    <submittedName>
        <fullName evidence="3">Putative lipoprotein with Yx(FWY)xxD motif</fullName>
    </submittedName>
</protein>
<reference evidence="3 4" key="1">
    <citation type="submission" date="2020-08" db="EMBL/GenBank/DDBJ databases">
        <title>Sequencing the genomes of 1000 actinobacteria strains.</title>
        <authorList>
            <person name="Klenk H.-P."/>
        </authorList>
    </citation>
    <scope>NUCLEOTIDE SEQUENCE [LARGE SCALE GENOMIC DNA]</scope>
    <source>
        <strain evidence="3 4">DSM 45913</strain>
    </source>
</reference>
<keyword evidence="4" id="KW-1185">Reference proteome</keyword>